<dbReference type="InterPro" id="IPR001005">
    <property type="entry name" value="SANT/Myb"/>
</dbReference>
<proteinExistence type="predicted"/>
<dbReference type="SMART" id="SM00717">
    <property type="entry name" value="SANT"/>
    <property type="match status" value="3"/>
</dbReference>
<dbReference type="SUPFAM" id="SSF46689">
    <property type="entry name" value="Homeodomain-like"/>
    <property type="match status" value="2"/>
</dbReference>
<organism evidence="6 7">
    <name type="scientific">Stylonychia lemnae</name>
    <name type="common">Ciliate</name>
    <dbReference type="NCBI Taxonomy" id="5949"/>
    <lineage>
        <taxon>Eukaryota</taxon>
        <taxon>Sar</taxon>
        <taxon>Alveolata</taxon>
        <taxon>Ciliophora</taxon>
        <taxon>Intramacronucleata</taxon>
        <taxon>Spirotrichea</taxon>
        <taxon>Stichotrichia</taxon>
        <taxon>Sporadotrichida</taxon>
        <taxon>Oxytrichidae</taxon>
        <taxon>Stylonychinae</taxon>
        <taxon>Stylonychia</taxon>
    </lineage>
</organism>
<dbReference type="Gene3D" id="1.10.10.60">
    <property type="entry name" value="Homeodomain-like"/>
    <property type="match status" value="3"/>
</dbReference>
<feature type="region of interest" description="Disordered" evidence="2">
    <location>
        <begin position="1"/>
        <end position="22"/>
    </location>
</feature>
<evidence type="ECO:0000259" key="3">
    <source>
        <dbReference type="PROSITE" id="PS50090"/>
    </source>
</evidence>
<evidence type="ECO:0000313" key="7">
    <source>
        <dbReference type="Proteomes" id="UP000039865"/>
    </source>
</evidence>
<dbReference type="PROSITE" id="PS50090">
    <property type="entry name" value="MYB_LIKE"/>
    <property type="match status" value="2"/>
</dbReference>
<keyword evidence="1" id="KW-0175">Coiled coil</keyword>
<dbReference type="InParanoid" id="A0A077ZRA4"/>
<dbReference type="PROSITE" id="PS51293">
    <property type="entry name" value="SANT"/>
    <property type="match status" value="1"/>
</dbReference>
<dbReference type="AlphaFoldDB" id="A0A077ZRA4"/>
<evidence type="ECO:0000259" key="4">
    <source>
        <dbReference type="PROSITE" id="PS51293"/>
    </source>
</evidence>
<dbReference type="InterPro" id="IPR017930">
    <property type="entry name" value="Myb_dom"/>
</dbReference>
<dbReference type="InterPro" id="IPR017884">
    <property type="entry name" value="SANT_dom"/>
</dbReference>
<evidence type="ECO:0000256" key="1">
    <source>
        <dbReference type="SAM" id="Coils"/>
    </source>
</evidence>
<dbReference type="PANTHER" id="PTHR45614">
    <property type="entry name" value="MYB PROTEIN-RELATED"/>
    <property type="match status" value="1"/>
</dbReference>
<sequence>MHSKTQRIQLESSITTDQTPEQQLTESLSTDFLTKLDLSSVKINQPKTNKFKCDGYFERMNQNCISSESFFESESDFDLPQQTQRLERPKSNFREKSMKFFRDLKNAFSLRNCDCREVEEKVVSDEVVVITRKQKTKFNKTETKNMRIWTKDDDQYLLLATQKYAGNWKKISEMVATKTAEECLKRALQIKMPQNQVQNKLHWSEDIDRQIIEGYKKYGANWKLVSKNIPSKTSQQVKDRFNNVLKGKIKAIEKINVVDVVELIQEQLANQNQNILVQQQEVNKKSFPQINQKQQLDMLNQQKEDLNLQKQKNELIKKVQSFTKDEDQKLLRLANLYHNDWIKISKHFVKKPAAILKERFTLLSKVKQSKSSDSKAKDQRQNILSIHNQFTNDTTLSLNSKLYHGEQYYNDYNRRLSLDIIMEDPNGQFETTNINSNLYNLSSFKKQRHSINSRGSKKNRNYQRYENYDHYNSSEEAVLKNYNTFQNKNDDFIYQNQRSFGLDSLKSLQKFGLQNSLGGSNYFQLGRWNSHKKSNSSSNNQFRHHGSLRSEQQYQMLQTYYSKDSTLSQKLKGGSHLDRFDTIEENNEIIFD</sequence>
<name>A0A077ZRA4_STYLE</name>
<feature type="domain" description="HTH myb-type" evidence="5">
    <location>
        <begin position="195"/>
        <end position="249"/>
    </location>
</feature>
<dbReference type="GO" id="GO:0000978">
    <property type="term" value="F:RNA polymerase II cis-regulatory region sequence-specific DNA binding"/>
    <property type="evidence" value="ECO:0007669"/>
    <property type="project" value="TreeGrafter"/>
</dbReference>
<dbReference type="InterPro" id="IPR050560">
    <property type="entry name" value="MYB_TF"/>
</dbReference>
<gene>
    <name evidence="6" type="primary">Contig1936.g2095</name>
    <name evidence="6" type="ORF">STYLEM_820</name>
</gene>
<keyword evidence="7" id="KW-1185">Reference proteome</keyword>
<feature type="coiled-coil region" evidence="1">
    <location>
        <begin position="261"/>
        <end position="316"/>
    </location>
</feature>
<dbReference type="GO" id="GO:0005634">
    <property type="term" value="C:nucleus"/>
    <property type="evidence" value="ECO:0007669"/>
    <property type="project" value="TreeGrafter"/>
</dbReference>
<accession>A0A077ZRA4</accession>
<dbReference type="OrthoDB" id="2143914at2759"/>
<keyword evidence="6" id="KW-0238">DNA-binding</keyword>
<reference evidence="6 7" key="1">
    <citation type="submission" date="2014-06" db="EMBL/GenBank/DDBJ databases">
        <authorList>
            <person name="Swart Estienne"/>
        </authorList>
    </citation>
    <scope>NUCLEOTIDE SEQUENCE [LARGE SCALE GENOMIC DNA]</scope>
    <source>
        <strain evidence="6 7">130c</strain>
    </source>
</reference>
<evidence type="ECO:0000256" key="2">
    <source>
        <dbReference type="SAM" id="MobiDB-lite"/>
    </source>
</evidence>
<evidence type="ECO:0000313" key="6">
    <source>
        <dbReference type="EMBL" id="CDW71870.1"/>
    </source>
</evidence>
<feature type="domain" description="Myb-like" evidence="3">
    <location>
        <begin position="195"/>
        <end position="245"/>
    </location>
</feature>
<evidence type="ECO:0000259" key="5">
    <source>
        <dbReference type="PROSITE" id="PS51294"/>
    </source>
</evidence>
<feature type="domain" description="SANT" evidence="4">
    <location>
        <begin position="144"/>
        <end position="195"/>
    </location>
</feature>
<feature type="domain" description="Myb-like" evidence="3">
    <location>
        <begin position="149"/>
        <end position="186"/>
    </location>
</feature>
<protein>
    <submittedName>
        <fullName evidence="6">Myb-like dna-binding domain containing protein</fullName>
    </submittedName>
</protein>
<dbReference type="GO" id="GO:0000981">
    <property type="term" value="F:DNA-binding transcription factor activity, RNA polymerase II-specific"/>
    <property type="evidence" value="ECO:0007669"/>
    <property type="project" value="TreeGrafter"/>
</dbReference>
<dbReference type="PANTHER" id="PTHR45614:SF299">
    <property type="entry name" value="MYB-LIKE DNA-BINDING DOMAIN CONTAINING PROTEIN"/>
    <property type="match status" value="1"/>
</dbReference>
<dbReference type="EMBL" id="CCKQ01000774">
    <property type="protein sequence ID" value="CDW71870.1"/>
    <property type="molecule type" value="Genomic_DNA"/>
</dbReference>
<dbReference type="InterPro" id="IPR009057">
    <property type="entry name" value="Homeodomain-like_sf"/>
</dbReference>
<dbReference type="Pfam" id="PF00249">
    <property type="entry name" value="Myb_DNA-binding"/>
    <property type="match status" value="2"/>
</dbReference>
<dbReference type="Proteomes" id="UP000039865">
    <property type="component" value="Unassembled WGS sequence"/>
</dbReference>
<dbReference type="CDD" id="cd00167">
    <property type="entry name" value="SANT"/>
    <property type="match status" value="3"/>
</dbReference>
<dbReference type="Pfam" id="PF13921">
    <property type="entry name" value="Myb_DNA-bind_6"/>
    <property type="match status" value="1"/>
</dbReference>
<dbReference type="PROSITE" id="PS51294">
    <property type="entry name" value="HTH_MYB"/>
    <property type="match status" value="1"/>
</dbReference>